<protein>
    <submittedName>
        <fullName evidence="2">FecR family protein</fullName>
    </submittedName>
</protein>
<dbReference type="Pfam" id="PF04773">
    <property type="entry name" value="FecR"/>
    <property type="match status" value="1"/>
</dbReference>
<keyword evidence="3" id="KW-1185">Reference proteome</keyword>
<dbReference type="RefSeq" id="WP_190417843.1">
    <property type="nucleotide sequence ID" value="NZ_JAMPKK010000042.1"/>
</dbReference>
<gene>
    <name evidence="2" type="ORF">NDI37_18165</name>
</gene>
<evidence type="ECO:0000259" key="1">
    <source>
        <dbReference type="Pfam" id="PF04773"/>
    </source>
</evidence>
<dbReference type="Proteomes" id="UP001442494">
    <property type="component" value="Unassembled WGS sequence"/>
</dbReference>
<name>A0ABV0JSL2_9CYAN</name>
<sequence>MKLHPARTYRLLALVLTGILLVALPLLAKDLQLPSSRFVEVRQIRGTVTYQGRQAKVGDRLTTSGQQIATGANSSAVLAVDTAIATINVSENSIVQVKNLSLAAKGGRVTVLGVPKGQARIQARTLKNPNSRLEISSPSGVAGVRGTVFGVAVDPKGKTGISTLEGAVAITAKGQTVRINGGYSSVVFPGSPPTLPRLTKDKLKYKLESLSAIGNNKIRLICIVDPLNLAFLNNRPLEINQKGKIDAILPAPANSDLRLVVRSPLGDEKYYNLGAKLRESGVNSQ</sequence>
<dbReference type="EMBL" id="JAMPKK010000042">
    <property type="protein sequence ID" value="MEP0866386.1"/>
    <property type="molecule type" value="Genomic_DNA"/>
</dbReference>
<organism evidence="2 3">
    <name type="scientific">Funiculus sociatus GB2-A5</name>
    <dbReference type="NCBI Taxonomy" id="2933946"/>
    <lineage>
        <taxon>Bacteria</taxon>
        <taxon>Bacillati</taxon>
        <taxon>Cyanobacteriota</taxon>
        <taxon>Cyanophyceae</taxon>
        <taxon>Coleofasciculales</taxon>
        <taxon>Coleofasciculaceae</taxon>
        <taxon>Funiculus</taxon>
    </lineage>
</organism>
<dbReference type="Gene3D" id="2.60.120.1440">
    <property type="match status" value="1"/>
</dbReference>
<proteinExistence type="predicted"/>
<reference evidence="2 3" key="1">
    <citation type="submission" date="2022-04" db="EMBL/GenBank/DDBJ databases">
        <title>Positive selection, recombination, and allopatry shape intraspecific diversity of widespread and dominant cyanobacteria.</title>
        <authorList>
            <person name="Wei J."/>
            <person name="Shu W."/>
            <person name="Hu C."/>
        </authorList>
    </citation>
    <scope>NUCLEOTIDE SEQUENCE [LARGE SCALE GENOMIC DNA]</scope>
    <source>
        <strain evidence="2 3">GB2-A5</strain>
    </source>
</reference>
<dbReference type="PANTHER" id="PTHR38731">
    <property type="entry name" value="LIPL45-RELATED LIPOPROTEIN-RELATED"/>
    <property type="match status" value="1"/>
</dbReference>
<evidence type="ECO:0000313" key="3">
    <source>
        <dbReference type="Proteomes" id="UP001442494"/>
    </source>
</evidence>
<dbReference type="PANTHER" id="PTHR38731:SF1">
    <property type="entry name" value="FECR PROTEIN DOMAIN-CONTAINING PROTEIN"/>
    <property type="match status" value="1"/>
</dbReference>
<comment type="caution">
    <text evidence="2">The sequence shown here is derived from an EMBL/GenBank/DDBJ whole genome shotgun (WGS) entry which is preliminary data.</text>
</comment>
<accession>A0ABV0JSL2</accession>
<dbReference type="InterPro" id="IPR006860">
    <property type="entry name" value="FecR"/>
</dbReference>
<evidence type="ECO:0000313" key="2">
    <source>
        <dbReference type="EMBL" id="MEP0866386.1"/>
    </source>
</evidence>
<feature type="domain" description="FecR protein" evidence="1">
    <location>
        <begin position="67"/>
        <end position="168"/>
    </location>
</feature>